<keyword evidence="2" id="KW-1185">Reference proteome</keyword>
<proteinExistence type="predicted"/>
<accession>A0ABP5ZSN3</accession>
<dbReference type="InterPro" id="IPR013325">
    <property type="entry name" value="RNA_pol_sigma_r2"/>
</dbReference>
<organism evidence="1 2">
    <name type="scientific">Terrabacter carboxydivorans</name>
    <dbReference type="NCBI Taxonomy" id="619730"/>
    <lineage>
        <taxon>Bacteria</taxon>
        <taxon>Bacillati</taxon>
        <taxon>Actinomycetota</taxon>
        <taxon>Actinomycetes</taxon>
        <taxon>Micrococcales</taxon>
        <taxon>Intrasporangiaceae</taxon>
        <taxon>Terrabacter</taxon>
    </lineage>
</organism>
<comment type="caution">
    <text evidence="1">The sequence shown here is derived from an EMBL/GenBank/DDBJ whole genome shotgun (WGS) entry which is preliminary data.</text>
</comment>
<dbReference type="Gene3D" id="1.10.1740.10">
    <property type="match status" value="1"/>
</dbReference>
<dbReference type="SUPFAM" id="SSF88946">
    <property type="entry name" value="Sigma2 domain of RNA polymerase sigma factors"/>
    <property type="match status" value="1"/>
</dbReference>
<evidence type="ECO:0000313" key="2">
    <source>
        <dbReference type="Proteomes" id="UP001500730"/>
    </source>
</evidence>
<reference evidence="2" key="1">
    <citation type="journal article" date="2019" name="Int. J. Syst. Evol. Microbiol.">
        <title>The Global Catalogue of Microorganisms (GCM) 10K type strain sequencing project: providing services to taxonomists for standard genome sequencing and annotation.</title>
        <authorList>
            <consortium name="The Broad Institute Genomics Platform"/>
            <consortium name="The Broad Institute Genome Sequencing Center for Infectious Disease"/>
            <person name="Wu L."/>
            <person name="Ma J."/>
        </authorList>
    </citation>
    <scope>NUCLEOTIDE SEQUENCE [LARGE SCALE GENOMIC DNA]</scope>
    <source>
        <strain evidence="2">JCM 16259</strain>
    </source>
</reference>
<protein>
    <recommendedName>
        <fullName evidence="3">RNA polymerase sigma-70 region 2 domain-containing protein</fullName>
    </recommendedName>
</protein>
<sequence>MSVRTEWGANSADPGLAQLIAGCGLGDPHAMEALVDQTAVMVLRMCQMVLGDARGAEGCAVAAYRRVWRGANSYDVHVASPRCWLATIAYLSARAY</sequence>
<evidence type="ECO:0000313" key="1">
    <source>
        <dbReference type="EMBL" id="GAA2502738.1"/>
    </source>
</evidence>
<gene>
    <name evidence="1" type="ORF">GCM10009858_46080</name>
</gene>
<name>A0ABP5ZSN3_9MICO</name>
<dbReference type="Proteomes" id="UP001500730">
    <property type="component" value="Unassembled WGS sequence"/>
</dbReference>
<dbReference type="EMBL" id="BAAARE010000040">
    <property type="protein sequence ID" value="GAA2502738.1"/>
    <property type="molecule type" value="Genomic_DNA"/>
</dbReference>
<evidence type="ECO:0008006" key="3">
    <source>
        <dbReference type="Google" id="ProtNLM"/>
    </source>
</evidence>